<protein>
    <recommendedName>
        <fullName evidence="3">RING-type E3 ubiquitin transferase</fullName>
        <ecNumber evidence="3">2.3.2.27</ecNumber>
    </recommendedName>
</protein>
<dbReference type="InterPro" id="IPR013083">
    <property type="entry name" value="Znf_RING/FYVE/PHD"/>
</dbReference>
<dbReference type="EMBL" id="JACGWK010000004">
    <property type="protein sequence ID" value="KAL0359527.1"/>
    <property type="molecule type" value="Genomic_DNA"/>
</dbReference>
<evidence type="ECO:0000256" key="10">
    <source>
        <dbReference type="ARBA" id="ARBA00024209"/>
    </source>
</evidence>
<keyword evidence="11" id="KW-0863">Zinc-finger</keyword>
<keyword evidence="6" id="KW-0479">Metal-binding</keyword>
<evidence type="ECO:0000259" key="13">
    <source>
        <dbReference type="PROSITE" id="PS50089"/>
    </source>
</evidence>
<evidence type="ECO:0000256" key="6">
    <source>
        <dbReference type="ARBA" id="ARBA00022723"/>
    </source>
</evidence>
<dbReference type="PROSITE" id="PS50089">
    <property type="entry name" value="ZF_RING_2"/>
    <property type="match status" value="1"/>
</dbReference>
<reference evidence="14" key="1">
    <citation type="submission" date="2020-06" db="EMBL/GenBank/DDBJ databases">
        <authorList>
            <person name="Li T."/>
            <person name="Hu X."/>
            <person name="Zhang T."/>
            <person name="Song X."/>
            <person name="Zhang H."/>
            <person name="Dai N."/>
            <person name="Sheng W."/>
            <person name="Hou X."/>
            <person name="Wei L."/>
        </authorList>
    </citation>
    <scope>NUCLEOTIDE SEQUENCE</scope>
    <source>
        <strain evidence="14">G01</strain>
        <tissue evidence="14">Leaf</tissue>
    </source>
</reference>
<evidence type="ECO:0000256" key="3">
    <source>
        <dbReference type="ARBA" id="ARBA00012483"/>
    </source>
</evidence>
<comment type="catalytic activity">
    <reaction evidence="1">
        <text>S-ubiquitinyl-[E2 ubiquitin-conjugating enzyme]-L-cysteine + [acceptor protein]-L-lysine = [E2 ubiquitin-conjugating enzyme]-L-cysteine + N(6)-ubiquitinyl-[acceptor protein]-L-lysine.</text>
        <dbReference type="EC" id="2.3.2.27"/>
    </reaction>
</comment>
<dbReference type="GO" id="GO:0008270">
    <property type="term" value="F:zinc ion binding"/>
    <property type="evidence" value="ECO:0007669"/>
    <property type="project" value="UniProtKB-KW"/>
</dbReference>
<evidence type="ECO:0000256" key="4">
    <source>
        <dbReference type="ARBA" id="ARBA00022679"/>
    </source>
</evidence>
<feature type="transmembrane region" description="Helical" evidence="12">
    <location>
        <begin position="66"/>
        <end position="90"/>
    </location>
</feature>
<proteinExistence type="inferred from homology"/>
<comment type="caution">
    <text evidence="14">The sequence shown here is derived from an EMBL/GenBank/DDBJ whole genome shotgun (WGS) entry which is preliminary data.</text>
</comment>
<evidence type="ECO:0000313" key="14">
    <source>
        <dbReference type="EMBL" id="KAL0359527.1"/>
    </source>
</evidence>
<dbReference type="GO" id="GO:0016020">
    <property type="term" value="C:membrane"/>
    <property type="evidence" value="ECO:0007669"/>
    <property type="project" value="UniProtKB-SubCell"/>
</dbReference>
<evidence type="ECO:0000256" key="7">
    <source>
        <dbReference type="ARBA" id="ARBA00022833"/>
    </source>
</evidence>
<keyword evidence="9 12" id="KW-0472">Membrane</keyword>
<feature type="domain" description="RING-type" evidence="13">
    <location>
        <begin position="138"/>
        <end position="180"/>
    </location>
</feature>
<dbReference type="Pfam" id="PF13639">
    <property type="entry name" value="zf-RING_2"/>
    <property type="match status" value="1"/>
</dbReference>
<sequence length="193" mass="21088">MRKVPSLGTEAAVAMAEFNIHLSPPITTSTVAAPPHWPPAAPGNCDAQKCPWWPYSSSKDFKANTALILVVLFCALICGLAFNAAIRYIIRLHCSRRRQREAADEKADTWGAVAEQAAEIPSVIYSEGMKLTGADTECIICLSEFSIGEKIRVLEKCNHGFHLHCIQRWLVSHSSCPTCRTNCSTESTSSSPP</sequence>
<organism evidence="14">
    <name type="scientific">Sesamum angustifolium</name>
    <dbReference type="NCBI Taxonomy" id="2727405"/>
    <lineage>
        <taxon>Eukaryota</taxon>
        <taxon>Viridiplantae</taxon>
        <taxon>Streptophyta</taxon>
        <taxon>Embryophyta</taxon>
        <taxon>Tracheophyta</taxon>
        <taxon>Spermatophyta</taxon>
        <taxon>Magnoliopsida</taxon>
        <taxon>eudicotyledons</taxon>
        <taxon>Gunneridae</taxon>
        <taxon>Pentapetalae</taxon>
        <taxon>asterids</taxon>
        <taxon>lamiids</taxon>
        <taxon>Lamiales</taxon>
        <taxon>Pedaliaceae</taxon>
        <taxon>Sesamum</taxon>
    </lineage>
</organism>
<accession>A0AAW2PVL6</accession>
<keyword evidence="5 12" id="KW-0812">Transmembrane</keyword>
<keyword evidence="7" id="KW-0862">Zinc</keyword>
<dbReference type="AlphaFoldDB" id="A0AAW2PVL6"/>
<comment type="similarity">
    <text evidence="10">Belongs to the RING-type zinc finger family. ATL subfamily.</text>
</comment>
<dbReference type="PANTHER" id="PTHR46905:SF1">
    <property type="entry name" value="RING-TYPE E3 UBIQUITIN TRANSFERASE"/>
    <property type="match status" value="1"/>
</dbReference>
<dbReference type="Gene3D" id="3.30.40.10">
    <property type="entry name" value="Zinc/RING finger domain, C3HC4 (zinc finger)"/>
    <property type="match status" value="1"/>
</dbReference>
<evidence type="ECO:0000256" key="9">
    <source>
        <dbReference type="ARBA" id="ARBA00023136"/>
    </source>
</evidence>
<reference evidence="14" key="2">
    <citation type="journal article" date="2024" name="Plant">
        <title>Genomic evolution and insights into agronomic trait innovations of Sesamum species.</title>
        <authorList>
            <person name="Miao H."/>
            <person name="Wang L."/>
            <person name="Qu L."/>
            <person name="Liu H."/>
            <person name="Sun Y."/>
            <person name="Le M."/>
            <person name="Wang Q."/>
            <person name="Wei S."/>
            <person name="Zheng Y."/>
            <person name="Lin W."/>
            <person name="Duan Y."/>
            <person name="Cao H."/>
            <person name="Xiong S."/>
            <person name="Wang X."/>
            <person name="Wei L."/>
            <person name="Li C."/>
            <person name="Ma Q."/>
            <person name="Ju M."/>
            <person name="Zhao R."/>
            <person name="Li G."/>
            <person name="Mu C."/>
            <person name="Tian Q."/>
            <person name="Mei H."/>
            <person name="Zhang T."/>
            <person name="Gao T."/>
            <person name="Zhang H."/>
        </authorList>
    </citation>
    <scope>NUCLEOTIDE SEQUENCE</scope>
    <source>
        <strain evidence="14">G01</strain>
    </source>
</reference>
<evidence type="ECO:0000256" key="8">
    <source>
        <dbReference type="ARBA" id="ARBA00022989"/>
    </source>
</evidence>
<name>A0AAW2PVL6_9LAMI</name>
<evidence type="ECO:0000256" key="11">
    <source>
        <dbReference type="PROSITE-ProRule" id="PRU00175"/>
    </source>
</evidence>
<comment type="subcellular location">
    <subcellularLocation>
        <location evidence="2">Membrane</location>
        <topology evidence="2">Single-pass membrane protein</topology>
    </subcellularLocation>
</comment>
<dbReference type="SMART" id="SM00184">
    <property type="entry name" value="RING"/>
    <property type="match status" value="1"/>
</dbReference>
<dbReference type="GO" id="GO:0061630">
    <property type="term" value="F:ubiquitin protein ligase activity"/>
    <property type="evidence" value="ECO:0007669"/>
    <property type="project" value="UniProtKB-EC"/>
</dbReference>
<dbReference type="SUPFAM" id="SSF57850">
    <property type="entry name" value="RING/U-box"/>
    <property type="match status" value="1"/>
</dbReference>
<keyword evidence="8 12" id="KW-1133">Transmembrane helix</keyword>
<dbReference type="InterPro" id="IPR001841">
    <property type="entry name" value="Znf_RING"/>
</dbReference>
<evidence type="ECO:0000256" key="5">
    <source>
        <dbReference type="ARBA" id="ARBA00022692"/>
    </source>
</evidence>
<evidence type="ECO:0000256" key="2">
    <source>
        <dbReference type="ARBA" id="ARBA00004167"/>
    </source>
</evidence>
<keyword evidence="4" id="KW-0808">Transferase</keyword>
<gene>
    <name evidence="14" type="ORF">Sangu_0802100</name>
</gene>
<dbReference type="EC" id="2.3.2.27" evidence="3"/>
<dbReference type="PANTHER" id="PTHR46905">
    <property type="entry name" value="RING-H2 FINGER PROTEIN ATL78"/>
    <property type="match status" value="1"/>
</dbReference>
<dbReference type="GO" id="GO:0016567">
    <property type="term" value="P:protein ubiquitination"/>
    <property type="evidence" value="ECO:0007669"/>
    <property type="project" value="InterPro"/>
</dbReference>
<evidence type="ECO:0000256" key="1">
    <source>
        <dbReference type="ARBA" id="ARBA00000900"/>
    </source>
</evidence>
<evidence type="ECO:0000256" key="12">
    <source>
        <dbReference type="SAM" id="Phobius"/>
    </source>
</evidence>
<dbReference type="InterPro" id="IPR044602">
    <property type="entry name" value="ATL10/ATL72-79-like"/>
</dbReference>